<dbReference type="Gene3D" id="1.10.150.320">
    <property type="entry name" value="Photosystem II 12 kDa extrinsic protein"/>
    <property type="match status" value="1"/>
</dbReference>
<proteinExistence type="predicted"/>
<dbReference type="GO" id="GO:0015628">
    <property type="term" value="P:protein secretion by the type II secretion system"/>
    <property type="evidence" value="ECO:0007669"/>
    <property type="project" value="TreeGrafter"/>
</dbReference>
<evidence type="ECO:0000256" key="1">
    <source>
        <dbReference type="SAM" id="SignalP"/>
    </source>
</evidence>
<dbReference type="Pfam" id="PF12836">
    <property type="entry name" value="HHH_3"/>
    <property type="match status" value="1"/>
</dbReference>
<dbReference type="InterPro" id="IPR010994">
    <property type="entry name" value="RuvA_2-like"/>
</dbReference>
<gene>
    <name evidence="2" type="ORF">HYY65_14555</name>
</gene>
<feature type="signal peptide" evidence="1">
    <location>
        <begin position="1"/>
        <end position="29"/>
    </location>
</feature>
<dbReference type="GO" id="GO:0015627">
    <property type="term" value="C:type II protein secretion system complex"/>
    <property type="evidence" value="ECO:0007669"/>
    <property type="project" value="TreeGrafter"/>
</dbReference>
<reference evidence="2" key="1">
    <citation type="submission" date="2020-07" db="EMBL/GenBank/DDBJ databases">
        <title>Huge and variable diversity of episymbiotic CPR bacteria and DPANN archaea in groundwater ecosystems.</title>
        <authorList>
            <person name="He C.Y."/>
            <person name="Keren R."/>
            <person name="Whittaker M."/>
            <person name="Farag I.F."/>
            <person name="Doudna J."/>
            <person name="Cate J.H.D."/>
            <person name="Banfield J.F."/>
        </authorList>
    </citation>
    <scope>NUCLEOTIDE SEQUENCE</scope>
    <source>
        <strain evidence="2">NC_groundwater_717_Ag_S-0.2um_59_8</strain>
    </source>
</reference>
<comment type="caution">
    <text evidence="2">The sequence shown here is derived from an EMBL/GenBank/DDBJ whole genome shotgun (WGS) entry which is preliminary data.</text>
</comment>
<keyword evidence="1" id="KW-0732">Signal</keyword>
<dbReference type="PANTHER" id="PTHR21180">
    <property type="entry name" value="ENDONUCLEASE/EXONUCLEASE/PHOSPHATASE FAMILY DOMAIN-CONTAINING PROTEIN 1"/>
    <property type="match status" value="1"/>
</dbReference>
<accession>A0A932GSV9</accession>
<name>A0A932GSV9_UNCTE</name>
<evidence type="ECO:0000313" key="3">
    <source>
        <dbReference type="Proteomes" id="UP000741360"/>
    </source>
</evidence>
<sequence length="106" mass="11570">MKRSGNLKVAAIGILAVFLAFSLFSSAAAEERKIKTLDLNKATVEELAKIPGLNKQLAQAIVNYRDETGDIHALTELLKIKGINRDLLRKIQPYVNLESVGGDCTC</sequence>
<protein>
    <submittedName>
        <fullName evidence="2">Helix-hairpin-helix domain-containing protein</fullName>
    </submittedName>
</protein>
<dbReference type="EMBL" id="JACPSX010000280">
    <property type="protein sequence ID" value="MBI3016247.1"/>
    <property type="molecule type" value="Genomic_DNA"/>
</dbReference>
<feature type="chain" id="PRO_5036954661" evidence="1">
    <location>
        <begin position="30"/>
        <end position="106"/>
    </location>
</feature>
<dbReference type="PANTHER" id="PTHR21180:SF32">
    <property type="entry name" value="ENDONUCLEASE_EXONUCLEASE_PHOSPHATASE FAMILY DOMAIN-CONTAINING PROTEIN 1"/>
    <property type="match status" value="1"/>
</dbReference>
<dbReference type="InterPro" id="IPR051675">
    <property type="entry name" value="Endo/Exo/Phosphatase_dom_1"/>
</dbReference>
<dbReference type="AlphaFoldDB" id="A0A932GSV9"/>
<dbReference type="Proteomes" id="UP000741360">
    <property type="component" value="Unassembled WGS sequence"/>
</dbReference>
<organism evidence="2 3">
    <name type="scientific">Tectimicrobiota bacterium</name>
    <dbReference type="NCBI Taxonomy" id="2528274"/>
    <lineage>
        <taxon>Bacteria</taxon>
        <taxon>Pseudomonadati</taxon>
        <taxon>Nitrospinota/Tectimicrobiota group</taxon>
        <taxon>Candidatus Tectimicrobiota</taxon>
    </lineage>
</organism>
<evidence type="ECO:0000313" key="2">
    <source>
        <dbReference type="EMBL" id="MBI3016247.1"/>
    </source>
</evidence>
<dbReference type="SUPFAM" id="SSF47781">
    <property type="entry name" value="RuvA domain 2-like"/>
    <property type="match status" value="1"/>
</dbReference>